<reference evidence="4 5" key="1">
    <citation type="submission" date="2016-03" db="EMBL/GenBank/DDBJ databases">
        <title>Complete genome sequence of Shewanella psychrophila WP2, a deep sea bacterium isolated from west Pacific sediment.</title>
        <authorList>
            <person name="Xu G."/>
            <person name="Jian H."/>
        </authorList>
    </citation>
    <scope>NUCLEOTIDE SEQUENCE [LARGE SCALE GENOMIC DNA]</scope>
    <source>
        <strain evidence="4 5">WP2</strain>
    </source>
</reference>
<dbReference type="PANTHER" id="PTHR48106">
    <property type="entry name" value="QUINONE OXIDOREDUCTASE PIG3-RELATED"/>
    <property type="match status" value="1"/>
</dbReference>
<dbReference type="Pfam" id="PF08240">
    <property type="entry name" value="ADH_N"/>
    <property type="match status" value="1"/>
</dbReference>
<dbReference type="Pfam" id="PF00107">
    <property type="entry name" value="ADH_zinc_N"/>
    <property type="match status" value="1"/>
</dbReference>
<evidence type="ECO:0000256" key="2">
    <source>
        <dbReference type="ARBA" id="ARBA00023002"/>
    </source>
</evidence>
<dbReference type="Gene3D" id="3.40.50.720">
    <property type="entry name" value="NAD(P)-binding Rossmann-like Domain"/>
    <property type="match status" value="1"/>
</dbReference>
<dbReference type="SUPFAM" id="SSF51735">
    <property type="entry name" value="NAD(P)-binding Rossmann-fold domains"/>
    <property type="match status" value="1"/>
</dbReference>
<dbReference type="AlphaFoldDB" id="A0A1S6HVT3"/>
<dbReference type="KEGG" id="spsw:Sps_04590"/>
<name>A0A1S6HVT3_9GAMM</name>
<evidence type="ECO:0000259" key="3">
    <source>
        <dbReference type="SMART" id="SM00829"/>
    </source>
</evidence>
<dbReference type="RefSeq" id="WP_077754535.1">
    <property type="nucleotide sequence ID" value="NZ_CP014782.1"/>
</dbReference>
<keyword evidence="2 4" id="KW-0560">Oxidoreductase</keyword>
<evidence type="ECO:0000256" key="1">
    <source>
        <dbReference type="ARBA" id="ARBA00022857"/>
    </source>
</evidence>
<dbReference type="SUPFAM" id="SSF50129">
    <property type="entry name" value="GroES-like"/>
    <property type="match status" value="1"/>
</dbReference>
<proteinExistence type="predicted"/>
<dbReference type="SMART" id="SM00829">
    <property type="entry name" value="PKS_ER"/>
    <property type="match status" value="1"/>
</dbReference>
<dbReference type="InterPro" id="IPR013149">
    <property type="entry name" value="ADH-like_C"/>
</dbReference>
<dbReference type="GO" id="GO:0003960">
    <property type="term" value="F:quinone reductase (NADPH) activity"/>
    <property type="evidence" value="ECO:0007669"/>
    <property type="project" value="UniProtKB-EC"/>
</dbReference>
<accession>A0A1S6HVT3</accession>
<evidence type="ECO:0000313" key="4">
    <source>
        <dbReference type="EMBL" id="AQS39675.1"/>
    </source>
</evidence>
<dbReference type="EC" id="1.6.5.5" evidence="4"/>
<dbReference type="OrthoDB" id="9780520at2"/>
<sequence length="330" mass="35114">MKAIIATQAGGPEVLEIREMSEPVTAQGEVKIRVKAFGLNKAETYYRNGAFGTINPEFSLGIEAAGVVLEDPSNTFRIGDKVVTAMGGMMFARHGGYAEIITVNKSNVQVINSDVDFVLLAALPQAYLTVWGALDRTLNIRTGETLLIRGATSSLGLAGLTYAKARGLSVIATTRQESNVERLKSLGADHVLIDDGEVSAAVRTLYPKGVDKALEVVGASTVIDSMKALRPWGEVTVVGLLGGAPVIESFGLMSDLPSSIKLSFFQSGMLGSEALPLNASPLNWIAEQVAQGSMPNITSEVFDFDDIRQAHTLMDENKAIGKIVVKTNSN</sequence>
<dbReference type="GO" id="GO:0070402">
    <property type="term" value="F:NADPH binding"/>
    <property type="evidence" value="ECO:0007669"/>
    <property type="project" value="TreeGrafter"/>
</dbReference>
<organism evidence="4 5">
    <name type="scientific">Shewanella psychrophila</name>
    <dbReference type="NCBI Taxonomy" id="225848"/>
    <lineage>
        <taxon>Bacteria</taxon>
        <taxon>Pseudomonadati</taxon>
        <taxon>Pseudomonadota</taxon>
        <taxon>Gammaproteobacteria</taxon>
        <taxon>Alteromonadales</taxon>
        <taxon>Shewanellaceae</taxon>
        <taxon>Shewanella</taxon>
    </lineage>
</organism>
<dbReference type="InterPro" id="IPR036291">
    <property type="entry name" value="NAD(P)-bd_dom_sf"/>
</dbReference>
<gene>
    <name evidence="4" type="ORF">Sps_04590</name>
</gene>
<dbReference type="InterPro" id="IPR013154">
    <property type="entry name" value="ADH-like_N"/>
</dbReference>
<dbReference type="PANTHER" id="PTHR48106:SF18">
    <property type="entry name" value="QUINONE OXIDOREDUCTASE PIG3"/>
    <property type="match status" value="1"/>
</dbReference>
<keyword evidence="5" id="KW-1185">Reference proteome</keyword>
<dbReference type="Gene3D" id="3.90.180.10">
    <property type="entry name" value="Medium-chain alcohol dehydrogenases, catalytic domain"/>
    <property type="match status" value="1"/>
</dbReference>
<feature type="domain" description="Enoyl reductase (ER)" evidence="3">
    <location>
        <begin position="10"/>
        <end position="325"/>
    </location>
</feature>
<dbReference type="InterPro" id="IPR011032">
    <property type="entry name" value="GroES-like_sf"/>
</dbReference>
<keyword evidence="1" id="KW-0521">NADP</keyword>
<dbReference type="STRING" id="225848.Sps_04590"/>
<dbReference type="EMBL" id="CP014782">
    <property type="protein sequence ID" value="AQS39675.1"/>
    <property type="molecule type" value="Genomic_DNA"/>
</dbReference>
<dbReference type="InterPro" id="IPR020843">
    <property type="entry name" value="ER"/>
</dbReference>
<protein>
    <submittedName>
        <fullName evidence="4">Zn-dependent oxidoreductase, NADPH:quinone reductase</fullName>
        <ecNumber evidence="4">1.6.5.5</ecNumber>
    </submittedName>
</protein>
<evidence type="ECO:0000313" key="5">
    <source>
        <dbReference type="Proteomes" id="UP000189545"/>
    </source>
</evidence>
<dbReference type="Proteomes" id="UP000189545">
    <property type="component" value="Chromosome"/>
</dbReference>